<dbReference type="InterPro" id="IPR050790">
    <property type="entry name" value="ExbB/TolQ_transport"/>
</dbReference>
<dbReference type="GO" id="GO:0005886">
    <property type="term" value="C:plasma membrane"/>
    <property type="evidence" value="ECO:0007669"/>
    <property type="project" value="UniProtKB-SubCell"/>
</dbReference>
<evidence type="ECO:0000256" key="6">
    <source>
        <dbReference type="RuleBase" id="RU004057"/>
    </source>
</evidence>
<accession>A0A1V1P963</accession>
<evidence type="ECO:0000256" key="2">
    <source>
        <dbReference type="ARBA" id="ARBA00022475"/>
    </source>
</evidence>
<dbReference type="EMBL" id="ATBP01000269">
    <property type="protein sequence ID" value="ETR71432.1"/>
    <property type="molecule type" value="Genomic_DNA"/>
</dbReference>
<evidence type="ECO:0000256" key="3">
    <source>
        <dbReference type="ARBA" id="ARBA00022692"/>
    </source>
</evidence>
<comment type="caution">
    <text evidence="9">The sequence shown here is derived from an EMBL/GenBank/DDBJ whole genome shotgun (WGS) entry which is preliminary data.</text>
</comment>
<organism evidence="9 10">
    <name type="scientific">Candidatus Magnetoglobus multicellularis str. Araruama</name>
    <dbReference type="NCBI Taxonomy" id="890399"/>
    <lineage>
        <taxon>Bacteria</taxon>
        <taxon>Pseudomonadati</taxon>
        <taxon>Thermodesulfobacteriota</taxon>
        <taxon>Desulfobacteria</taxon>
        <taxon>Desulfobacterales</taxon>
        <taxon>Desulfobacteraceae</taxon>
        <taxon>Candidatus Magnetoglobus</taxon>
    </lineage>
</organism>
<keyword evidence="5 7" id="KW-0472">Membrane</keyword>
<feature type="transmembrane region" description="Helical" evidence="7">
    <location>
        <begin position="276"/>
        <end position="297"/>
    </location>
</feature>
<dbReference type="Proteomes" id="UP000189670">
    <property type="component" value="Unassembled WGS sequence"/>
</dbReference>
<evidence type="ECO:0000256" key="7">
    <source>
        <dbReference type="SAM" id="Phobius"/>
    </source>
</evidence>
<evidence type="ECO:0000313" key="10">
    <source>
        <dbReference type="Proteomes" id="UP000189670"/>
    </source>
</evidence>
<comment type="subcellular location">
    <subcellularLocation>
        <location evidence="1">Cell membrane</location>
        <topology evidence="1">Multi-pass membrane protein</topology>
    </subcellularLocation>
    <subcellularLocation>
        <location evidence="6">Membrane</location>
        <topology evidence="6">Multi-pass membrane protein</topology>
    </subcellularLocation>
</comment>
<evidence type="ECO:0000313" key="9">
    <source>
        <dbReference type="EMBL" id="ETR71432.1"/>
    </source>
</evidence>
<keyword evidence="3 7" id="KW-0812">Transmembrane</keyword>
<dbReference type="InterPro" id="IPR002898">
    <property type="entry name" value="MotA_ExbB_proton_chnl"/>
</dbReference>
<keyword evidence="6" id="KW-0653">Protein transport</keyword>
<protein>
    <submittedName>
        <fullName evidence="9">Biopolymer transport protein ExbB</fullName>
    </submittedName>
</protein>
<keyword evidence="4 7" id="KW-1133">Transmembrane helix</keyword>
<feature type="domain" description="MotA/TolQ/ExbB proton channel" evidence="8">
    <location>
        <begin position="190"/>
        <end position="310"/>
    </location>
</feature>
<dbReference type="Pfam" id="PF01618">
    <property type="entry name" value="MotA_ExbB"/>
    <property type="match status" value="1"/>
</dbReference>
<gene>
    <name evidence="9" type="ORF">OMM_02493</name>
</gene>
<sequence>MIEQSQFPSMNDIRKMAGLLIEEIKLSGAVRLTKSVLVDRSGREVDANFLIIGNFTTVYHLENEIGFALYSDKSQRLFALSKLPGKRIEQKNTAYMKGQSEDVFMDISKGGALRQLTHQLNLVDQIPKGGPIVWPILGILIIAVLIVFERIIFILRKRVNADAFSQAICNHAAKGEWQECQEMCDKSSKKSIPKILKAGLECRNMSRIDMENALQESILNEIPSMERFLSTLGMLAAIAPLLGLLGTVTGMINTFHVITYYGTGDPRMMSGGISEALVTTMLGLSVAIPIMLVHTLLTRKIENEIAQMEEKAVSFVNMIFKNRD</sequence>
<comment type="similarity">
    <text evidence="6">Belongs to the exbB/tolQ family.</text>
</comment>
<dbReference type="PANTHER" id="PTHR30625:SF11">
    <property type="entry name" value="MOTA_TOLQ_EXBB PROTON CHANNEL DOMAIN-CONTAINING PROTEIN"/>
    <property type="match status" value="1"/>
</dbReference>
<evidence type="ECO:0000256" key="1">
    <source>
        <dbReference type="ARBA" id="ARBA00004651"/>
    </source>
</evidence>
<reference evidence="10" key="1">
    <citation type="submission" date="2012-11" db="EMBL/GenBank/DDBJ databases">
        <authorList>
            <person name="Lucero-Rivera Y.E."/>
            <person name="Tovar-Ramirez D."/>
        </authorList>
    </citation>
    <scope>NUCLEOTIDE SEQUENCE [LARGE SCALE GENOMIC DNA]</scope>
    <source>
        <strain evidence="10">Araruama</strain>
    </source>
</reference>
<keyword evidence="2" id="KW-1003">Cell membrane</keyword>
<feature type="transmembrane region" description="Helical" evidence="7">
    <location>
        <begin position="132"/>
        <end position="155"/>
    </location>
</feature>
<evidence type="ECO:0000256" key="5">
    <source>
        <dbReference type="ARBA" id="ARBA00023136"/>
    </source>
</evidence>
<feature type="transmembrane region" description="Helical" evidence="7">
    <location>
        <begin position="232"/>
        <end position="256"/>
    </location>
</feature>
<name>A0A1V1P963_9BACT</name>
<proteinExistence type="inferred from homology"/>
<evidence type="ECO:0000256" key="4">
    <source>
        <dbReference type="ARBA" id="ARBA00022989"/>
    </source>
</evidence>
<dbReference type="GO" id="GO:0017038">
    <property type="term" value="P:protein import"/>
    <property type="evidence" value="ECO:0007669"/>
    <property type="project" value="TreeGrafter"/>
</dbReference>
<dbReference type="AlphaFoldDB" id="A0A1V1P963"/>
<keyword evidence="6" id="KW-0813">Transport</keyword>
<dbReference type="PANTHER" id="PTHR30625">
    <property type="entry name" value="PROTEIN TOLQ"/>
    <property type="match status" value="1"/>
</dbReference>
<evidence type="ECO:0000259" key="8">
    <source>
        <dbReference type="Pfam" id="PF01618"/>
    </source>
</evidence>